<evidence type="ECO:0000256" key="14">
    <source>
        <dbReference type="SAM" id="Phobius"/>
    </source>
</evidence>
<evidence type="ECO:0000256" key="1">
    <source>
        <dbReference type="ARBA" id="ARBA00000085"/>
    </source>
</evidence>
<keyword evidence="10" id="KW-0067">ATP-binding</keyword>
<dbReference type="CDD" id="cd00082">
    <property type="entry name" value="HisKA"/>
    <property type="match status" value="1"/>
</dbReference>
<dbReference type="CDD" id="cd12912">
    <property type="entry name" value="PDC2_MCP_like"/>
    <property type="match status" value="1"/>
</dbReference>
<dbReference type="PANTHER" id="PTHR43065:SF46">
    <property type="entry name" value="C4-DICARBOXYLATE TRANSPORT SENSOR PROTEIN DCTB"/>
    <property type="match status" value="1"/>
</dbReference>
<evidence type="ECO:0000256" key="7">
    <source>
        <dbReference type="ARBA" id="ARBA00022692"/>
    </source>
</evidence>
<dbReference type="InterPro" id="IPR036097">
    <property type="entry name" value="HisK_dim/P_sf"/>
</dbReference>
<keyword evidence="12" id="KW-0902">Two-component regulatory system</keyword>
<dbReference type="InterPro" id="IPR036890">
    <property type="entry name" value="HATPase_C_sf"/>
</dbReference>
<dbReference type="InterPro" id="IPR003660">
    <property type="entry name" value="HAMP_dom"/>
</dbReference>
<keyword evidence="8" id="KW-0547">Nucleotide-binding</keyword>
<dbReference type="InterPro" id="IPR005467">
    <property type="entry name" value="His_kinase_dom"/>
</dbReference>
<dbReference type="Pfam" id="PF02743">
    <property type="entry name" value="dCache_1"/>
    <property type="match status" value="1"/>
</dbReference>
<evidence type="ECO:0000256" key="12">
    <source>
        <dbReference type="ARBA" id="ARBA00023012"/>
    </source>
</evidence>
<keyword evidence="4" id="KW-1003">Cell membrane</keyword>
<evidence type="ECO:0000259" key="16">
    <source>
        <dbReference type="PROSITE" id="PS50885"/>
    </source>
</evidence>
<sequence length="775" mass="89528">MRRKTFSSRVILIFFGLIVFLIFLFALIQIITTNKTSKNIMEQNLSQLVVEKKELLDLRMKQVELEVKGLGGWLYGYTKEDFNIPEAEYKSYGDIIIDPKGKDKTSLFITNKTDMNKEVIDQISLTANMEDKFMKTIQRNKDIVCVYAISSEGVLRVYPYMDIGAFSPNHDFIEDYYFEEALEKNNPHRKIIWTKPYYDWAGRGWIVTCVYPVYINNELSYVVFADVTLKFLQETMGDFRINNLGYGFIIDYDGQIIYHPKYKNEPLNKGEKVYANIFDLNKNSSLKAIVEDMTKGNNGQAQYYRDDDNCDYLLSYTSMDRLKWSIGFDVNMEKYDINTKSYINRYFFIPIVISTMILIFGYYLLKKMAQPIEVLSDGAEKIASGEFIQLDGISAGEDIDTIANSLNILSLTVKDYMNNLIKANNKLEAVFNSISGVLFIIDKNYNIISMNRYGKKITQSLQKEPIGSKCYSFFKKRETPCKDCPMVKTIKISKESFKEMLHNQDIFHIWTFPIFDDKENIEEVVVYSMKVTKKAILEKEFHQREKLAVVGQMAAGVTHELKNPLSVIKGCNYLLKQTIDLVELDKELNIELEEIIIEIENSINRSENIIHNLLNFSRKSNVEKEKIDLAALLEQIIILNKKYIIDQNIELSLELQEKPLHIYGNLDSMKHILINIIENAIQAMPDGGYLKVLGRILSVKKIAIEIEDTGYGIDEKILDYIFKPFFTTKHKENGTGIGLWIVKNELDRNNGDIKVSSVVDKGTKISLVFQKLIIE</sequence>
<dbReference type="SMART" id="SM00388">
    <property type="entry name" value="HisKA"/>
    <property type="match status" value="1"/>
</dbReference>
<evidence type="ECO:0000256" key="3">
    <source>
        <dbReference type="ARBA" id="ARBA00012438"/>
    </source>
</evidence>
<dbReference type="Gene3D" id="3.30.450.20">
    <property type="entry name" value="PAS domain"/>
    <property type="match status" value="2"/>
</dbReference>
<dbReference type="InterPro" id="IPR003594">
    <property type="entry name" value="HATPase_dom"/>
</dbReference>
<dbReference type="Proteomes" id="UP000467132">
    <property type="component" value="Unassembled WGS sequence"/>
</dbReference>
<evidence type="ECO:0000259" key="15">
    <source>
        <dbReference type="PROSITE" id="PS50109"/>
    </source>
</evidence>
<name>A0A845QVZ7_9CLOT</name>
<keyword evidence="13 14" id="KW-0472">Membrane</keyword>
<evidence type="ECO:0000256" key="9">
    <source>
        <dbReference type="ARBA" id="ARBA00022777"/>
    </source>
</evidence>
<accession>A0A845QVZ7</accession>
<dbReference type="InterPro" id="IPR033479">
    <property type="entry name" value="dCache_1"/>
</dbReference>
<dbReference type="PRINTS" id="PR00344">
    <property type="entry name" value="BCTRLSENSOR"/>
</dbReference>
<dbReference type="InterPro" id="IPR035965">
    <property type="entry name" value="PAS-like_dom_sf"/>
</dbReference>
<feature type="domain" description="Histidine kinase" evidence="15">
    <location>
        <begin position="556"/>
        <end position="773"/>
    </location>
</feature>
<dbReference type="PANTHER" id="PTHR43065">
    <property type="entry name" value="SENSOR HISTIDINE KINASE"/>
    <property type="match status" value="1"/>
</dbReference>
<dbReference type="SUPFAM" id="SSF55785">
    <property type="entry name" value="PYP-like sensor domain (PAS domain)"/>
    <property type="match status" value="1"/>
</dbReference>
<dbReference type="InterPro" id="IPR003661">
    <property type="entry name" value="HisK_dim/P_dom"/>
</dbReference>
<dbReference type="SUPFAM" id="SSF55874">
    <property type="entry name" value="ATPase domain of HSP90 chaperone/DNA topoisomerase II/histidine kinase"/>
    <property type="match status" value="1"/>
</dbReference>
<proteinExistence type="predicted"/>
<dbReference type="Gene3D" id="6.10.340.10">
    <property type="match status" value="1"/>
</dbReference>
<dbReference type="Gene3D" id="3.30.565.10">
    <property type="entry name" value="Histidine kinase-like ATPase, C-terminal domain"/>
    <property type="match status" value="1"/>
</dbReference>
<keyword evidence="11 14" id="KW-1133">Transmembrane helix</keyword>
<feature type="transmembrane region" description="Helical" evidence="14">
    <location>
        <begin position="346"/>
        <end position="365"/>
    </location>
</feature>
<dbReference type="InterPro" id="IPR029151">
    <property type="entry name" value="Sensor-like_sf"/>
</dbReference>
<evidence type="ECO:0000256" key="4">
    <source>
        <dbReference type="ARBA" id="ARBA00022475"/>
    </source>
</evidence>
<dbReference type="Gene3D" id="1.10.287.130">
    <property type="match status" value="1"/>
</dbReference>
<dbReference type="GO" id="GO:0005524">
    <property type="term" value="F:ATP binding"/>
    <property type="evidence" value="ECO:0007669"/>
    <property type="project" value="UniProtKB-KW"/>
</dbReference>
<feature type="transmembrane region" description="Helical" evidence="14">
    <location>
        <begin position="12"/>
        <end position="31"/>
    </location>
</feature>
<dbReference type="GO" id="GO:0005886">
    <property type="term" value="C:plasma membrane"/>
    <property type="evidence" value="ECO:0007669"/>
    <property type="project" value="UniProtKB-SubCell"/>
</dbReference>
<dbReference type="PROSITE" id="PS50109">
    <property type="entry name" value="HIS_KIN"/>
    <property type="match status" value="1"/>
</dbReference>
<feature type="domain" description="HAMP" evidence="16">
    <location>
        <begin position="366"/>
        <end position="418"/>
    </location>
</feature>
<dbReference type="AlphaFoldDB" id="A0A845QVZ7"/>
<dbReference type="GO" id="GO:0000155">
    <property type="term" value="F:phosphorelay sensor kinase activity"/>
    <property type="evidence" value="ECO:0007669"/>
    <property type="project" value="InterPro"/>
</dbReference>
<evidence type="ECO:0000313" key="18">
    <source>
        <dbReference type="Proteomes" id="UP000467132"/>
    </source>
</evidence>
<dbReference type="Pfam" id="PF02518">
    <property type="entry name" value="HATPase_c"/>
    <property type="match status" value="1"/>
</dbReference>
<comment type="subcellular location">
    <subcellularLocation>
        <location evidence="2">Cell membrane</location>
        <topology evidence="2">Multi-pass membrane protein</topology>
    </subcellularLocation>
</comment>
<evidence type="ECO:0000256" key="10">
    <source>
        <dbReference type="ARBA" id="ARBA00022840"/>
    </source>
</evidence>
<keyword evidence="9" id="KW-0418">Kinase</keyword>
<evidence type="ECO:0000256" key="6">
    <source>
        <dbReference type="ARBA" id="ARBA00022679"/>
    </source>
</evidence>
<dbReference type="PROSITE" id="PS50885">
    <property type="entry name" value="HAMP"/>
    <property type="match status" value="1"/>
</dbReference>
<comment type="caution">
    <text evidence="17">The sequence shown here is derived from an EMBL/GenBank/DDBJ whole genome shotgun (WGS) entry which is preliminary data.</text>
</comment>
<comment type="catalytic activity">
    <reaction evidence="1">
        <text>ATP + protein L-histidine = ADP + protein N-phospho-L-histidine.</text>
        <dbReference type="EC" id="2.7.13.3"/>
    </reaction>
</comment>
<protein>
    <recommendedName>
        <fullName evidence="3">histidine kinase</fullName>
        <ecNumber evidence="3">2.7.13.3</ecNumber>
    </recommendedName>
</protein>
<keyword evidence="7 14" id="KW-0812">Transmembrane</keyword>
<dbReference type="EMBL" id="QXXA01000010">
    <property type="protein sequence ID" value="NBI07097.1"/>
    <property type="molecule type" value="Genomic_DNA"/>
</dbReference>
<keyword evidence="6" id="KW-0808">Transferase</keyword>
<keyword evidence="18" id="KW-1185">Reference proteome</keyword>
<reference evidence="17 18" key="1">
    <citation type="submission" date="2018-08" db="EMBL/GenBank/DDBJ databases">
        <title>Murine metabolic-syndrome-specific gut microbial biobank.</title>
        <authorList>
            <person name="Liu C."/>
        </authorList>
    </citation>
    <scope>NUCLEOTIDE SEQUENCE [LARGE SCALE GENOMIC DNA]</scope>
    <source>
        <strain evidence="17 18">583</strain>
    </source>
</reference>
<keyword evidence="5" id="KW-0597">Phosphoprotein</keyword>
<dbReference type="SUPFAM" id="SSF47384">
    <property type="entry name" value="Homodimeric domain of signal transducing histidine kinase"/>
    <property type="match status" value="1"/>
</dbReference>
<dbReference type="SUPFAM" id="SSF103190">
    <property type="entry name" value="Sensory domain-like"/>
    <property type="match status" value="1"/>
</dbReference>
<evidence type="ECO:0000256" key="8">
    <source>
        <dbReference type="ARBA" id="ARBA00022741"/>
    </source>
</evidence>
<evidence type="ECO:0000256" key="2">
    <source>
        <dbReference type="ARBA" id="ARBA00004651"/>
    </source>
</evidence>
<evidence type="ECO:0000256" key="11">
    <source>
        <dbReference type="ARBA" id="ARBA00022989"/>
    </source>
</evidence>
<organism evidence="17 18">
    <name type="scientific">Senegalia massiliensis</name>
    <dbReference type="NCBI Taxonomy" id="1720316"/>
    <lineage>
        <taxon>Bacteria</taxon>
        <taxon>Bacillati</taxon>
        <taxon>Bacillota</taxon>
        <taxon>Clostridia</taxon>
        <taxon>Eubacteriales</taxon>
        <taxon>Clostridiaceae</taxon>
        <taxon>Senegalia</taxon>
    </lineage>
</organism>
<evidence type="ECO:0000256" key="5">
    <source>
        <dbReference type="ARBA" id="ARBA00022553"/>
    </source>
</evidence>
<dbReference type="EC" id="2.7.13.3" evidence="3"/>
<dbReference type="SMART" id="SM00387">
    <property type="entry name" value="HATPase_c"/>
    <property type="match status" value="1"/>
</dbReference>
<dbReference type="InterPro" id="IPR004358">
    <property type="entry name" value="Sig_transdc_His_kin-like_C"/>
</dbReference>
<evidence type="ECO:0000256" key="13">
    <source>
        <dbReference type="ARBA" id="ARBA00023136"/>
    </source>
</evidence>
<evidence type="ECO:0000313" key="17">
    <source>
        <dbReference type="EMBL" id="NBI07097.1"/>
    </source>
</evidence>
<gene>
    <name evidence="17" type="ORF">D3Z33_09560</name>
</gene>
<dbReference type="Pfam" id="PF00512">
    <property type="entry name" value="HisKA"/>
    <property type="match status" value="1"/>
</dbReference>